<dbReference type="Proteomes" id="UP001303614">
    <property type="component" value="Unassembled WGS sequence"/>
</dbReference>
<dbReference type="AlphaFoldDB" id="A0A1A9M7Z7"/>
<keyword evidence="9" id="KW-1185">Reference proteome</keyword>
<accession>A0A1A9M7Z7</accession>
<evidence type="ECO:0000259" key="4">
    <source>
        <dbReference type="Pfam" id="PF03865"/>
    </source>
</evidence>
<comment type="caution">
    <text evidence="7">The sequence shown here is derived from an EMBL/GenBank/DDBJ whole genome shotgun (WGS) entry which is preliminary data.</text>
</comment>
<evidence type="ECO:0000259" key="5">
    <source>
        <dbReference type="Pfam" id="PF08479"/>
    </source>
</evidence>
<dbReference type="PANTHER" id="PTHR34597">
    <property type="entry name" value="SLR1661 PROTEIN"/>
    <property type="match status" value="1"/>
</dbReference>
<keyword evidence="1" id="KW-1134">Transmembrane beta strand</keyword>
<sequence>MDLRSIAVFGLLASGVPHASAAQPEASVVRFDIMAYQVLGNTQLQAGKIERAVYPFLGPQRSAADVEGARAALQSLYETAGLATVAVSIPEQDAASGLITLQVSEQRVGQVRVVGAEYYSPDDVIAGAPSLAEGGVPNFKDVQRDIVALNQLPDRRVTPQVQAGARPNTVDVDLNVDDTLPLHGSLELNNRKSANTSELRLSAAVHYDNLWQRGHSFNFSAQTAPQHPDDARVYSASYLARFAQSPFSVLGYSVRSDSEVAAINNYNVIGNGSLSGLRLIRALANREGFFHSLSLGVDYKNFKEDTLFGSDRSSAPIKYAPLSAAYNGSWVRPRSTSTLTLTATANLRGVGDDAAQFDAKRYQAKPNFMHLRVDAAQTRTLGQDYQLYAHVQTQLAAEPLISNEQFSLGGLDSVRGYDESQALGDVGAAAQLELRSPSFQSAAAGLVQEARAYAFVDGGYARIRAPLPEQRISETLVSTGVGFTVKAFAHLNGTLDIAAPLSSPDGQKSDDINVLFRLWGEF</sequence>
<feature type="domain" description="Haemolysin activator HlyB C-terminal" evidence="4">
    <location>
        <begin position="171"/>
        <end position="484"/>
    </location>
</feature>
<proteinExistence type="predicted"/>
<feature type="domain" description="Polypeptide-transport-associated ShlB-type" evidence="5">
    <location>
        <begin position="31"/>
        <end position="105"/>
    </location>
</feature>
<dbReference type="EMBL" id="JAYFSO010000008">
    <property type="protein sequence ID" value="MEA5123829.1"/>
    <property type="molecule type" value="Genomic_DNA"/>
</dbReference>
<dbReference type="Gene3D" id="2.40.160.50">
    <property type="entry name" value="membrane protein fhac: a member of the omp85/tpsb transporter family"/>
    <property type="match status" value="1"/>
</dbReference>
<dbReference type="EMBL" id="LXNG01000056">
    <property type="protein sequence ID" value="OAG65690.1"/>
    <property type="molecule type" value="Genomic_DNA"/>
</dbReference>
<evidence type="ECO:0000313" key="6">
    <source>
        <dbReference type="EMBL" id="MEA5123829.1"/>
    </source>
</evidence>
<gene>
    <name evidence="7" type="ORF">A7D17_08230</name>
    <name evidence="6" type="ORF">VB146_08155</name>
</gene>
<dbReference type="Gene3D" id="3.10.20.310">
    <property type="entry name" value="membrane protein fhac"/>
    <property type="match status" value="1"/>
</dbReference>
<dbReference type="Proteomes" id="UP000077659">
    <property type="component" value="Unassembled WGS sequence"/>
</dbReference>
<evidence type="ECO:0000256" key="3">
    <source>
        <dbReference type="ARBA" id="ARBA00023237"/>
    </source>
</evidence>
<organism evidence="7 8">
    <name type="scientific">Xanthomonas floridensis</name>
    <dbReference type="NCBI Taxonomy" id="1843580"/>
    <lineage>
        <taxon>Bacteria</taxon>
        <taxon>Pseudomonadati</taxon>
        <taxon>Pseudomonadota</taxon>
        <taxon>Gammaproteobacteria</taxon>
        <taxon>Lysobacterales</taxon>
        <taxon>Lysobacteraceae</taxon>
        <taxon>Xanthomonas</taxon>
    </lineage>
</organism>
<dbReference type="GO" id="GO:0008320">
    <property type="term" value="F:protein transmembrane transporter activity"/>
    <property type="evidence" value="ECO:0007669"/>
    <property type="project" value="TreeGrafter"/>
</dbReference>
<keyword evidence="3" id="KW-0998">Cell outer membrane</keyword>
<dbReference type="OrthoDB" id="5664954at2"/>
<evidence type="ECO:0000256" key="2">
    <source>
        <dbReference type="ARBA" id="ARBA00022692"/>
    </source>
</evidence>
<dbReference type="PANTHER" id="PTHR34597:SF6">
    <property type="entry name" value="BLR6126 PROTEIN"/>
    <property type="match status" value="1"/>
</dbReference>
<evidence type="ECO:0000256" key="1">
    <source>
        <dbReference type="ARBA" id="ARBA00022452"/>
    </source>
</evidence>
<evidence type="ECO:0000313" key="8">
    <source>
        <dbReference type="Proteomes" id="UP000077659"/>
    </source>
</evidence>
<protein>
    <submittedName>
        <fullName evidence="7">Secretion protein</fullName>
    </submittedName>
    <submittedName>
        <fullName evidence="6">ShlB/FhaC/HecB family hemolysin secretion/activation protein</fullName>
    </submittedName>
</protein>
<dbReference type="InterPro" id="IPR013686">
    <property type="entry name" value="Polypept-transport_assoc_ShlB"/>
</dbReference>
<dbReference type="InterPro" id="IPR005565">
    <property type="entry name" value="Hemolysn_activator_HlyB_C"/>
</dbReference>
<keyword evidence="1" id="KW-0472">Membrane</keyword>
<dbReference type="GO" id="GO:0046819">
    <property type="term" value="P:protein secretion by the type V secretion system"/>
    <property type="evidence" value="ECO:0007669"/>
    <property type="project" value="TreeGrafter"/>
</dbReference>
<reference evidence="7 8" key="1">
    <citation type="submission" date="2016-05" db="EMBL/GenBank/DDBJ databases">
        <title>Pathogenic, phenotypic and molecular characterisation of Xanthomonas nasturtii sp. nov. and Xanthomonas floridensis sp. nov., new species of Xanthomonas associated with watercress production in Florida.</title>
        <authorList>
            <person name="Vicente J.G."/>
            <person name="Rothwell S."/>
            <person name="Holub E.B."/>
            <person name="Studholme D.J."/>
        </authorList>
    </citation>
    <scope>NUCLEOTIDE SEQUENCE [LARGE SCALE GENOMIC DNA]</scope>
    <source>
        <strain evidence="7 8">WHRI 8848</strain>
    </source>
</reference>
<dbReference type="STRING" id="1843580.A7D17_08230"/>
<evidence type="ECO:0000313" key="9">
    <source>
        <dbReference type="Proteomes" id="UP001303614"/>
    </source>
</evidence>
<keyword evidence="2" id="KW-0812">Transmembrane</keyword>
<name>A0A1A9M7Z7_9XANT</name>
<dbReference type="Pfam" id="PF08479">
    <property type="entry name" value="POTRA_2"/>
    <property type="match status" value="1"/>
</dbReference>
<dbReference type="RefSeq" id="WP_064510868.1">
    <property type="nucleotide sequence ID" value="NZ_JAYFSN010000007.1"/>
</dbReference>
<reference evidence="6 9" key="2">
    <citation type="submission" date="2023-12" db="EMBL/GenBank/DDBJ databases">
        <title>Genome sequencing of Xanthomonas floridensis.</title>
        <authorList>
            <person name="Greer S."/>
            <person name="Harrison J."/>
            <person name="Grant M."/>
            <person name="Vicente J."/>
            <person name="Studholme D."/>
        </authorList>
    </citation>
    <scope>NUCLEOTIDE SEQUENCE [LARGE SCALE GENOMIC DNA]</scope>
    <source>
        <strain evidence="6 9">WHRI 8848</strain>
    </source>
</reference>
<evidence type="ECO:0000313" key="7">
    <source>
        <dbReference type="EMBL" id="OAG65690.1"/>
    </source>
</evidence>
<dbReference type="Pfam" id="PF03865">
    <property type="entry name" value="ShlB"/>
    <property type="match status" value="1"/>
</dbReference>
<dbReference type="GO" id="GO:0098046">
    <property type="term" value="C:type V protein secretion system complex"/>
    <property type="evidence" value="ECO:0007669"/>
    <property type="project" value="TreeGrafter"/>
</dbReference>
<dbReference type="InterPro" id="IPR051544">
    <property type="entry name" value="TPS_OM_transporter"/>
</dbReference>